<comment type="subunit">
    <text evidence="5">Component of the origin recognition complex (ORC).</text>
</comment>
<feature type="compositionally biased region" description="Low complexity" evidence="6">
    <location>
        <begin position="104"/>
        <end position="125"/>
    </location>
</feature>
<comment type="caution">
    <text evidence="9">The sequence shown here is derived from an EMBL/GenBank/DDBJ whole genome shotgun (WGS) entry which is preliminary data.</text>
</comment>
<evidence type="ECO:0000256" key="5">
    <source>
        <dbReference type="RuleBase" id="RU368084"/>
    </source>
</evidence>
<evidence type="ECO:0000259" key="8">
    <source>
        <dbReference type="Pfam" id="PF24882"/>
    </source>
</evidence>
<evidence type="ECO:0000256" key="2">
    <source>
        <dbReference type="ARBA" id="ARBA00007421"/>
    </source>
</evidence>
<keyword evidence="10" id="KW-1185">Reference proteome</keyword>
<evidence type="ECO:0000256" key="3">
    <source>
        <dbReference type="ARBA" id="ARBA00022705"/>
    </source>
</evidence>
<dbReference type="AlphaFoldDB" id="A0A9Q0AH79"/>
<evidence type="ECO:0000259" key="7">
    <source>
        <dbReference type="Pfam" id="PF04084"/>
    </source>
</evidence>
<dbReference type="InterPro" id="IPR007220">
    <property type="entry name" value="ORC2"/>
</dbReference>
<dbReference type="GO" id="GO:0003688">
    <property type="term" value="F:DNA replication origin binding"/>
    <property type="evidence" value="ECO:0007669"/>
    <property type="project" value="UniProtKB-UniRule"/>
</dbReference>
<sequence length="602" mass="65948">MAPRKQESAPPEAATRLSTRTKTSREPQGVAGSGNVRARGANSAYEPPKRKRGRPSNASRRQEAAAQEGDAVYDFPSSGDEEGDRGASMADVPIKTANRRTGRAPTAAHSSAAAASAVTDHTSATPKKRKANGPNVTETPSSVSRFKDHAAGETPRWRRNDRSARKKSARALIESVVAGNASDEEDDQGIAREIYESSGDSDSEDLDEDEQVRDANGLESLAATPSKKPRGRRKGSTTRARKKSPTPPRDLPPHELYFAQNRPGASKTSGNSLASLELLTHDEYFSIVNAFEDPHRDDVNFLQEWHTESFPQWSFELAQGFSICLYGYGSKRSLLHNFAKHLYAAVPDHVRSKTVIINGYVRNTSIRDILGTVGSAVNPSYKLPAGNPSAMLDDVKSFLSSHDVSITLVLNSIDATPLRKPGMQAILAQLASHPSIHLICSADTPDFSLLWDTGLRSAFNFVFHDCTTFGPFTVEVDVVDEVHELLGRKARRVGGKEGVTYVLRSLPENAKNLFRLLVTEVLVAMDEVGISSGENPGVEYRMLYGKAVEEFICSSEVAFRTLLKEFHDHQMITSRKDVLGTELLSVPFRKEELETVLEDLMS</sequence>
<accession>A0A9Q0AH79</accession>
<evidence type="ECO:0000256" key="6">
    <source>
        <dbReference type="SAM" id="MobiDB-lite"/>
    </source>
</evidence>
<name>A0A9Q0AH79_9PEZI</name>
<comment type="similarity">
    <text evidence="2 5">Belongs to the ORC2 family.</text>
</comment>
<reference evidence="9" key="1">
    <citation type="submission" date="2021-03" db="EMBL/GenBank/DDBJ databases">
        <title>Revisited historic fungal species revealed as producer of novel bioactive compounds through whole genome sequencing and comparative genomics.</title>
        <authorList>
            <person name="Vignolle G.A."/>
            <person name="Hochenegger N."/>
            <person name="Mach R.L."/>
            <person name="Mach-Aigner A.R."/>
            <person name="Javad Rahimi M."/>
            <person name="Salim K.A."/>
            <person name="Chan C.M."/>
            <person name="Lim L.B.L."/>
            <person name="Cai F."/>
            <person name="Druzhinina I.S."/>
            <person name="U'Ren J.M."/>
            <person name="Derntl C."/>
        </authorList>
    </citation>
    <scope>NUCLEOTIDE SEQUENCE</scope>
    <source>
        <strain evidence="9">TUCIM 5799</strain>
    </source>
</reference>
<dbReference type="Pfam" id="PF24882">
    <property type="entry name" value="WHD_ORC2"/>
    <property type="match status" value="1"/>
</dbReference>
<feature type="domain" description="Origin recognition complex subunit 2 RecA-like" evidence="7">
    <location>
        <begin position="299"/>
        <end position="466"/>
    </location>
</feature>
<dbReference type="Pfam" id="PF04084">
    <property type="entry name" value="RecA-like_ORC2"/>
    <property type="match status" value="1"/>
</dbReference>
<evidence type="ECO:0000313" key="9">
    <source>
        <dbReference type="EMBL" id="KAI1856090.1"/>
    </source>
</evidence>
<dbReference type="GO" id="GO:0006260">
    <property type="term" value="P:DNA replication"/>
    <property type="evidence" value="ECO:0007669"/>
    <property type="project" value="UniProtKB-UniRule"/>
</dbReference>
<protein>
    <recommendedName>
        <fullName evidence="5">Origin recognition complex subunit 2</fullName>
    </recommendedName>
</protein>
<comment type="subcellular location">
    <subcellularLocation>
        <location evidence="1 5">Nucleus</location>
    </subcellularLocation>
</comment>
<keyword evidence="3 5" id="KW-0235">DNA replication</keyword>
<organism evidence="9 10">
    <name type="scientific">Neoarthrinium moseri</name>
    <dbReference type="NCBI Taxonomy" id="1658444"/>
    <lineage>
        <taxon>Eukaryota</taxon>
        <taxon>Fungi</taxon>
        <taxon>Dikarya</taxon>
        <taxon>Ascomycota</taxon>
        <taxon>Pezizomycotina</taxon>
        <taxon>Sordariomycetes</taxon>
        <taxon>Xylariomycetidae</taxon>
        <taxon>Amphisphaeriales</taxon>
        <taxon>Apiosporaceae</taxon>
        <taxon>Neoarthrinium</taxon>
    </lineage>
</organism>
<evidence type="ECO:0000313" key="10">
    <source>
        <dbReference type="Proteomes" id="UP000829685"/>
    </source>
</evidence>
<proteinExistence type="inferred from homology"/>
<comment type="function">
    <text evidence="5">Component of the origin recognition complex (ORC) that binds origins of replication. DNA-binding is ATP-dependent. ORC is required to assemble the pre-replication complex necessary to initiate DNA replication.</text>
</comment>
<feature type="domain" description="Origin recognition complex subunit 2 winged-helix" evidence="8">
    <location>
        <begin position="533"/>
        <end position="592"/>
    </location>
</feature>
<evidence type="ECO:0000256" key="4">
    <source>
        <dbReference type="ARBA" id="ARBA00023242"/>
    </source>
</evidence>
<dbReference type="InterPro" id="IPR056773">
    <property type="entry name" value="WHD_ORC2"/>
</dbReference>
<feature type="compositionally biased region" description="Basic residues" evidence="6">
    <location>
        <begin position="227"/>
        <end position="244"/>
    </location>
</feature>
<dbReference type="InterPro" id="IPR056772">
    <property type="entry name" value="RecA-like_ORC2"/>
</dbReference>
<dbReference type="PANTHER" id="PTHR14052:SF0">
    <property type="entry name" value="ORIGIN RECOGNITION COMPLEX SUBUNIT 2"/>
    <property type="match status" value="1"/>
</dbReference>
<dbReference type="Proteomes" id="UP000829685">
    <property type="component" value="Unassembled WGS sequence"/>
</dbReference>
<dbReference type="GO" id="GO:0005664">
    <property type="term" value="C:nuclear origin of replication recognition complex"/>
    <property type="evidence" value="ECO:0007669"/>
    <property type="project" value="UniProtKB-UniRule"/>
</dbReference>
<dbReference type="PANTHER" id="PTHR14052">
    <property type="entry name" value="ORIGIN RECOGNITION COMPLEX SUBUNIT 2"/>
    <property type="match status" value="1"/>
</dbReference>
<keyword evidence="4 5" id="KW-0539">Nucleus</keyword>
<feature type="compositionally biased region" description="Basic and acidic residues" evidence="6">
    <location>
        <begin position="145"/>
        <end position="163"/>
    </location>
</feature>
<feature type="compositionally biased region" description="Acidic residues" evidence="6">
    <location>
        <begin position="199"/>
        <end position="211"/>
    </location>
</feature>
<feature type="region of interest" description="Disordered" evidence="6">
    <location>
        <begin position="1"/>
        <end position="269"/>
    </location>
</feature>
<gene>
    <name evidence="9" type="ORF">JX265_011805</name>
</gene>
<evidence type="ECO:0000256" key="1">
    <source>
        <dbReference type="ARBA" id="ARBA00004123"/>
    </source>
</evidence>
<dbReference type="EMBL" id="JAFIMR010000046">
    <property type="protein sequence ID" value="KAI1856090.1"/>
    <property type="molecule type" value="Genomic_DNA"/>
</dbReference>
<feature type="compositionally biased region" description="Polar residues" evidence="6">
    <location>
        <begin position="134"/>
        <end position="144"/>
    </location>
</feature>